<feature type="binding site" evidence="5">
    <location>
        <position position="144"/>
    </location>
    <ligand>
        <name>GTP</name>
        <dbReference type="ChEBI" id="CHEBI:37565"/>
    </ligand>
</feature>
<evidence type="ECO:0000259" key="9">
    <source>
        <dbReference type="SMART" id="SM00865"/>
    </source>
</evidence>
<evidence type="ECO:0000256" key="7">
    <source>
        <dbReference type="RuleBase" id="RU000631"/>
    </source>
</evidence>
<dbReference type="GO" id="GO:0003924">
    <property type="term" value="F:GTPase activity"/>
    <property type="evidence" value="ECO:0007669"/>
    <property type="project" value="UniProtKB-UniRule"/>
</dbReference>
<accession>A0A926EAA9</accession>
<keyword evidence="4 5" id="KW-0717">Septation</keyword>
<keyword evidence="11" id="KW-1185">Reference proteome</keyword>
<dbReference type="Proteomes" id="UP000660861">
    <property type="component" value="Unassembled WGS sequence"/>
</dbReference>
<evidence type="ECO:0000259" key="8">
    <source>
        <dbReference type="SMART" id="SM00864"/>
    </source>
</evidence>
<dbReference type="PROSITE" id="PS01135">
    <property type="entry name" value="FTSZ_2"/>
    <property type="match status" value="1"/>
</dbReference>
<proteinExistence type="inferred from homology"/>
<dbReference type="GO" id="GO:0032153">
    <property type="term" value="C:cell division site"/>
    <property type="evidence" value="ECO:0007669"/>
    <property type="project" value="UniProtKB-UniRule"/>
</dbReference>
<keyword evidence="5 7" id="KW-0132">Cell division</keyword>
<protein>
    <recommendedName>
        <fullName evidence="5 6">Cell division protein FtsZ</fullName>
    </recommendedName>
</protein>
<dbReference type="SMART" id="SM00864">
    <property type="entry name" value="Tubulin"/>
    <property type="match status" value="1"/>
</dbReference>
<dbReference type="GO" id="GO:0043093">
    <property type="term" value="P:FtsZ-dependent cytokinesis"/>
    <property type="evidence" value="ECO:0007669"/>
    <property type="project" value="UniProtKB-UniRule"/>
</dbReference>
<dbReference type="Pfam" id="PF12327">
    <property type="entry name" value="FtsZ_C"/>
    <property type="match status" value="1"/>
</dbReference>
<keyword evidence="2 5" id="KW-0547">Nucleotide-binding</keyword>
<dbReference type="PANTHER" id="PTHR30314:SF3">
    <property type="entry name" value="MITOCHONDRIAL DIVISION PROTEIN FSZA"/>
    <property type="match status" value="1"/>
</dbReference>
<evidence type="ECO:0000313" key="10">
    <source>
        <dbReference type="EMBL" id="MBC8570103.1"/>
    </source>
</evidence>
<dbReference type="InterPro" id="IPR045061">
    <property type="entry name" value="FtsZ/CetZ"/>
</dbReference>
<dbReference type="InterPro" id="IPR024757">
    <property type="entry name" value="FtsZ_C"/>
</dbReference>
<reference evidence="10" key="1">
    <citation type="submission" date="2020-08" db="EMBL/GenBank/DDBJ databases">
        <title>Genome public.</title>
        <authorList>
            <person name="Liu C."/>
            <person name="Sun Q."/>
        </authorList>
    </citation>
    <scope>NUCLEOTIDE SEQUENCE</scope>
    <source>
        <strain evidence="10">NSJ-54</strain>
    </source>
</reference>
<name>A0A926EAA9_9FIRM</name>
<feature type="binding site" evidence="5">
    <location>
        <begin position="109"/>
        <end position="111"/>
    </location>
    <ligand>
        <name>GTP</name>
        <dbReference type="ChEBI" id="CHEBI:37565"/>
    </ligand>
</feature>
<feature type="binding site" evidence="5">
    <location>
        <position position="140"/>
    </location>
    <ligand>
        <name>GTP</name>
        <dbReference type="ChEBI" id="CHEBI:37565"/>
    </ligand>
</feature>
<dbReference type="GO" id="GO:0005525">
    <property type="term" value="F:GTP binding"/>
    <property type="evidence" value="ECO:0007669"/>
    <property type="project" value="UniProtKB-UniRule"/>
</dbReference>
<dbReference type="Pfam" id="PF00091">
    <property type="entry name" value="Tubulin"/>
    <property type="match status" value="1"/>
</dbReference>
<dbReference type="Gene3D" id="3.30.1330.20">
    <property type="entry name" value="Tubulin/FtsZ, C-terminal domain"/>
    <property type="match status" value="1"/>
</dbReference>
<evidence type="ECO:0000256" key="2">
    <source>
        <dbReference type="ARBA" id="ARBA00022741"/>
    </source>
</evidence>
<gene>
    <name evidence="5 10" type="primary">ftsZ</name>
    <name evidence="10" type="ORF">H8709_04595</name>
</gene>
<dbReference type="InterPro" id="IPR018316">
    <property type="entry name" value="Tubulin/FtsZ_2-layer-sand-dom"/>
</dbReference>
<dbReference type="InterPro" id="IPR000158">
    <property type="entry name" value="Cell_div_FtsZ"/>
</dbReference>
<keyword evidence="5" id="KW-0963">Cytoplasm</keyword>
<comment type="caution">
    <text evidence="10">The sequence shown here is derived from an EMBL/GenBank/DDBJ whole genome shotgun (WGS) entry which is preliminary data.</text>
</comment>
<dbReference type="HAMAP" id="MF_00909">
    <property type="entry name" value="FtsZ"/>
    <property type="match status" value="1"/>
</dbReference>
<evidence type="ECO:0000256" key="5">
    <source>
        <dbReference type="HAMAP-Rule" id="MF_00909"/>
    </source>
</evidence>
<sequence length="361" mass="38069">MNFDLANDFEKVVKIQVAGIGGGGGNAVNRMINAGIQHVEFLAVNTDQQALDASLSPYKILIGEKLTKRKGAGGKPEIGQKAAEESREEIAAVLKGTDMIFITAGMGGGTGTGAAPIVAEVARDLGILTVGIVTKPFAFEGKKRMEQAESGIVALREHVDSLLVIPNERLKLISEQRITLANAFEAADDVLRQGVQSISDLVHTNGLVNLDFADVTSIMKDAGYAHMGVGHAQGKDKAEQAAAMAISSPLLETSIDGAKGVLVNITSSSDIGMDEVDIASSMITQASHPDANIIWGVTFDEKLNDEMQVTVIATGFDADRMDAAVNYNFKSGVTAAAEDGKGGPAGDDDDYFDIMKIFNQR</sequence>
<comment type="subunit">
    <text evidence="5">Homodimer. Polymerizes to form a dynamic ring structure in a strictly GTP-dependent manner. Interacts directly with several other division proteins.</text>
</comment>
<feature type="binding site" evidence="5">
    <location>
        <begin position="22"/>
        <end position="26"/>
    </location>
    <ligand>
        <name>GTP</name>
        <dbReference type="ChEBI" id="CHEBI:37565"/>
    </ligand>
</feature>
<dbReference type="EMBL" id="JACRTC010000002">
    <property type="protein sequence ID" value="MBC8570103.1"/>
    <property type="molecule type" value="Genomic_DNA"/>
</dbReference>
<dbReference type="SMART" id="SM00865">
    <property type="entry name" value="Tubulin_C"/>
    <property type="match status" value="1"/>
</dbReference>
<organism evidence="10 11">
    <name type="scientific">Zongyangia hominis</name>
    <dbReference type="NCBI Taxonomy" id="2763677"/>
    <lineage>
        <taxon>Bacteria</taxon>
        <taxon>Bacillati</taxon>
        <taxon>Bacillota</taxon>
        <taxon>Clostridia</taxon>
        <taxon>Eubacteriales</taxon>
        <taxon>Oscillospiraceae</taxon>
        <taxon>Zongyangia</taxon>
    </lineage>
</organism>
<dbReference type="InterPro" id="IPR003008">
    <property type="entry name" value="Tubulin_FtsZ_GTPase"/>
</dbReference>
<dbReference type="GO" id="GO:0000917">
    <property type="term" value="P:division septum assembly"/>
    <property type="evidence" value="ECO:0007669"/>
    <property type="project" value="UniProtKB-KW"/>
</dbReference>
<dbReference type="CDD" id="cd02201">
    <property type="entry name" value="FtsZ_type1"/>
    <property type="match status" value="1"/>
</dbReference>
<dbReference type="InterPro" id="IPR036525">
    <property type="entry name" value="Tubulin/FtsZ_GTPase_sf"/>
</dbReference>
<keyword evidence="3 5" id="KW-0342">GTP-binding</keyword>
<dbReference type="SUPFAM" id="SSF55307">
    <property type="entry name" value="Tubulin C-terminal domain-like"/>
    <property type="match status" value="1"/>
</dbReference>
<dbReference type="AlphaFoldDB" id="A0A926EAA9"/>
<dbReference type="InterPro" id="IPR020805">
    <property type="entry name" value="Cell_div_FtsZ_CS"/>
</dbReference>
<feature type="binding site" evidence="5">
    <location>
        <position position="188"/>
    </location>
    <ligand>
        <name>GTP</name>
        <dbReference type="ChEBI" id="CHEBI:37565"/>
    </ligand>
</feature>
<dbReference type="GO" id="GO:0005737">
    <property type="term" value="C:cytoplasm"/>
    <property type="evidence" value="ECO:0007669"/>
    <property type="project" value="UniProtKB-SubCell"/>
</dbReference>
<dbReference type="InterPro" id="IPR037103">
    <property type="entry name" value="Tubulin/FtsZ-like_C"/>
</dbReference>
<comment type="subcellular location">
    <subcellularLocation>
        <location evidence="5">Cytoplasm</location>
    </subcellularLocation>
    <text evidence="5">Assembles at midcell at the inner surface of the cytoplasmic membrane.</text>
</comment>
<evidence type="ECO:0000256" key="1">
    <source>
        <dbReference type="ARBA" id="ARBA00009690"/>
    </source>
</evidence>
<dbReference type="PANTHER" id="PTHR30314">
    <property type="entry name" value="CELL DIVISION PROTEIN FTSZ-RELATED"/>
    <property type="match status" value="1"/>
</dbReference>
<evidence type="ECO:0000313" key="11">
    <source>
        <dbReference type="Proteomes" id="UP000660861"/>
    </source>
</evidence>
<evidence type="ECO:0000256" key="4">
    <source>
        <dbReference type="ARBA" id="ARBA00023210"/>
    </source>
</evidence>
<keyword evidence="5 7" id="KW-0131">Cell cycle</keyword>
<dbReference type="PRINTS" id="PR00423">
    <property type="entry name" value="CELLDVISFTSZ"/>
</dbReference>
<evidence type="ECO:0000256" key="3">
    <source>
        <dbReference type="ARBA" id="ARBA00023134"/>
    </source>
</evidence>
<feature type="domain" description="Tubulin/FtsZ 2-layer sandwich" evidence="9">
    <location>
        <begin position="208"/>
        <end position="325"/>
    </location>
</feature>
<dbReference type="NCBIfam" id="TIGR00065">
    <property type="entry name" value="ftsZ"/>
    <property type="match status" value="1"/>
</dbReference>
<dbReference type="RefSeq" id="WP_262397321.1">
    <property type="nucleotide sequence ID" value="NZ_JACRTC010000002.1"/>
</dbReference>
<dbReference type="FunFam" id="3.40.50.1440:FF:000001">
    <property type="entry name" value="Cell division protein FtsZ"/>
    <property type="match status" value="1"/>
</dbReference>
<dbReference type="GO" id="GO:0051258">
    <property type="term" value="P:protein polymerization"/>
    <property type="evidence" value="ECO:0007669"/>
    <property type="project" value="UniProtKB-UniRule"/>
</dbReference>
<feature type="domain" description="Tubulin/FtsZ GTPase" evidence="8">
    <location>
        <begin position="14"/>
        <end position="206"/>
    </location>
</feature>
<dbReference type="SUPFAM" id="SSF52490">
    <property type="entry name" value="Tubulin nucleotide-binding domain-like"/>
    <property type="match status" value="1"/>
</dbReference>
<dbReference type="Gene3D" id="3.40.50.1440">
    <property type="entry name" value="Tubulin/FtsZ, GTPase domain"/>
    <property type="match status" value="1"/>
</dbReference>
<comment type="similarity">
    <text evidence="1 5 7">Belongs to the FtsZ family.</text>
</comment>
<comment type="function">
    <text evidence="5 7">Essential cell division protein that forms a contractile ring structure (Z ring) at the future cell division site. The regulation of the ring assembly controls the timing and the location of cell division. One of the functions of the FtsZ ring is to recruit other cell division proteins to the septum to produce a new cell wall between the dividing cells. Binds GTP and shows GTPase activity.</text>
</comment>
<evidence type="ECO:0000256" key="6">
    <source>
        <dbReference type="NCBIfam" id="TIGR00065"/>
    </source>
</evidence>
<dbReference type="InterPro" id="IPR008280">
    <property type="entry name" value="Tub_FtsZ_C"/>
</dbReference>